<reference evidence="1" key="1">
    <citation type="submission" date="2020-05" db="EMBL/GenBank/DDBJ databases">
        <title>Large-scale comparative analyses of tick genomes elucidate their genetic diversity and vector capacities.</title>
        <authorList>
            <person name="Jia N."/>
            <person name="Wang J."/>
            <person name="Shi W."/>
            <person name="Du L."/>
            <person name="Sun Y."/>
            <person name="Zhan W."/>
            <person name="Jiang J."/>
            <person name="Wang Q."/>
            <person name="Zhang B."/>
            <person name="Ji P."/>
            <person name="Sakyi L.B."/>
            <person name="Cui X."/>
            <person name="Yuan T."/>
            <person name="Jiang B."/>
            <person name="Yang W."/>
            <person name="Lam T.T.-Y."/>
            <person name="Chang Q."/>
            <person name="Ding S."/>
            <person name="Wang X."/>
            <person name="Zhu J."/>
            <person name="Ruan X."/>
            <person name="Zhao L."/>
            <person name="Wei J."/>
            <person name="Que T."/>
            <person name="Du C."/>
            <person name="Cheng J."/>
            <person name="Dai P."/>
            <person name="Han X."/>
            <person name="Huang E."/>
            <person name="Gao Y."/>
            <person name="Liu J."/>
            <person name="Shao H."/>
            <person name="Ye R."/>
            <person name="Li L."/>
            <person name="Wei W."/>
            <person name="Wang X."/>
            <person name="Wang C."/>
            <person name="Yang T."/>
            <person name="Huo Q."/>
            <person name="Li W."/>
            <person name="Guo W."/>
            <person name="Chen H."/>
            <person name="Zhou L."/>
            <person name="Ni X."/>
            <person name="Tian J."/>
            <person name="Zhou Y."/>
            <person name="Sheng Y."/>
            <person name="Liu T."/>
            <person name="Pan Y."/>
            <person name="Xia L."/>
            <person name="Li J."/>
            <person name="Zhao F."/>
            <person name="Cao W."/>
        </authorList>
    </citation>
    <scope>NUCLEOTIDE SEQUENCE</scope>
    <source>
        <strain evidence="1">Dsil-2018</strain>
    </source>
</reference>
<proteinExistence type="predicted"/>
<evidence type="ECO:0000313" key="1">
    <source>
        <dbReference type="EMBL" id="KAH7954686.1"/>
    </source>
</evidence>
<protein>
    <submittedName>
        <fullName evidence="1">Uncharacterized protein</fullName>
    </submittedName>
</protein>
<name>A0ACB8CZV2_DERSI</name>
<organism evidence="1 2">
    <name type="scientific">Dermacentor silvarum</name>
    <name type="common">Tick</name>
    <dbReference type="NCBI Taxonomy" id="543639"/>
    <lineage>
        <taxon>Eukaryota</taxon>
        <taxon>Metazoa</taxon>
        <taxon>Ecdysozoa</taxon>
        <taxon>Arthropoda</taxon>
        <taxon>Chelicerata</taxon>
        <taxon>Arachnida</taxon>
        <taxon>Acari</taxon>
        <taxon>Parasitiformes</taxon>
        <taxon>Ixodida</taxon>
        <taxon>Ixodoidea</taxon>
        <taxon>Ixodidae</taxon>
        <taxon>Rhipicephalinae</taxon>
        <taxon>Dermacentor</taxon>
    </lineage>
</organism>
<keyword evidence="2" id="KW-1185">Reference proteome</keyword>
<sequence length="372" mass="40749">MRNAAGALLLALSLFAAAVLGDAVPSMCRSEYQNLPGGLVHTACKPPNPNCLFVSTGLSAAEKAEVLKAHNDYRSQVAQGRLPGFPAATNMYRLKWDEELAQVAQAFTNLCDDRHDKEAQRRTSKFPKVGQNIAWNYEPTETPVVDSAGRVKDWFDEYKDFNAGNVDPFRVDPGPVVTHFTQVAWAETRYIGCGYTHYKLRNDNDPRLPFKKLYVCHYAPAGNVIRRSMYKRGVACSACPAGTTCDASTGLCTEDNVIKKQTQGQRPHENITTMEPITKTEEKVTHKQTKWQRQHDNMTKAEPTTEVTKVYTPGESDGLSGSDSGGGAGSPWAIVAFFLLGILATAAVAIGLLYVRWTTTVPADSAREPCGV</sequence>
<dbReference type="EMBL" id="CM023473">
    <property type="protein sequence ID" value="KAH7954686.1"/>
    <property type="molecule type" value="Genomic_DNA"/>
</dbReference>
<dbReference type="Proteomes" id="UP000821865">
    <property type="component" value="Chromosome 4"/>
</dbReference>
<accession>A0ACB8CZV2</accession>
<comment type="caution">
    <text evidence="1">The sequence shown here is derived from an EMBL/GenBank/DDBJ whole genome shotgun (WGS) entry which is preliminary data.</text>
</comment>
<evidence type="ECO:0000313" key="2">
    <source>
        <dbReference type="Proteomes" id="UP000821865"/>
    </source>
</evidence>
<gene>
    <name evidence="1" type="ORF">HPB49_020888</name>
</gene>